<evidence type="ECO:0000256" key="1">
    <source>
        <dbReference type="SAM" id="MobiDB-lite"/>
    </source>
</evidence>
<evidence type="ECO:0000313" key="4">
    <source>
        <dbReference type="Proteomes" id="UP001321473"/>
    </source>
</evidence>
<organism evidence="3 4">
    <name type="scientific">Amblyomma americanum</name>
    <name type="common">Lone star tick</name>
    <dbReference type="NCBI Taxonomy" id="6943"/>
    <lineage>
        <taxon>Eukaryota</taxon>
        <taxon>Metazoa</taxon>
        <taxon>Ecdysozoa</taxon>
        <taxon>Arthropoda</taxon>
        <taxon>Chelicerata</taxon>
        <taxon>Arachnida</taxon>
        <taxon>Acari</taxon>
        <taxon>Parasitiformes</taxon>
        <taxon>Ixodida</taxon>
        <taxon>Ixodoidea</taxon>
        <taxon>Ixodidae</taxon>
        <taxon>Amblyomminae</taxon>
        <taxon>Amblyomma</taxon>
    </lineage>
</organism>
<name>A0AAQ4FIR4_AMBAM</name>
<keyword evidence="2" id="KW-0472">Membrane</keyword>
<feature type="compositionally biased region" description="Basic and acidic residues" evidence="1">
    <location>
        <begin position="42"/>
        <end position="59"/>
    </location>
</feature>
<accession>A0AAQ4FIR4</accession>
<keyword evidence="4" id="KW-1185">Reference proteome</keyword>
<feature type="compositionally biased region" description="Low complexity" evidence="1">
    <location>
        <begin position="62"/>
        <end position="73"/>
    </location>
</feature>
<gene>
    <name evidence="3" type="ORF">V5799_023279</name>
</gene>
<proteinExistence type="predicted"/>
<evidence type="ECO:0000256" key="2">
    <source>
        <dbReference type="SAM" id="Phobius"/>
    </source>
</evidence>
<protein>
    <submittedName>
        <fullName evidence="3">Uncharacterized protein</fullName>
    </submittedName>
</protein>
<dbReference type="AlphaFoldDB" id="A0AAQ4FIR4"/>
<dbReference type="EMBL" id="JARKHS020002263">
    <property type="protein sequence ID" value="KAK8786946.1"/>
    <property type="molecule type" value="Genomic_DNA"/>
</dbReference>
<keyword evidence="2" id="KW-1133">Transmembrane helix</keyword>
<feature type="transmembrane region" description="Helical" evidence="2">
    <location>
        <begin position="15"/>
        <end position="40"/>
    </location>
</feature>
<sequence length="73" mass="7943">MPRIVARSTPPLSVYLWVAVMTLASVVSVLSFVLVTVASAERRDVEKPRRKPGDGELHVSHHSASTSSAMFHS</sequence>
<feature type="region of interest" description="Disordered" evidence="1">
    <location>
        <begin position="42"/>
        <end position="73"/>
    </location>
</feature>
<dbReference type="Proteomes" id="UP001321473">
    <property type="component" value="Unassembled WGS sequence"/>
</dbReference>
<reference evidence="3 4" key="1">
    <citation type="journal article" date="2023" name="Arcadia Sci">
        <title>De novo assembly of a long-read Amblyomma americanum tick genome.</title>
        <authorList>
            <person name="Chou S."/>
            <person name="Poskanzer K.E."/>
            <person name="Rollins M."/>
            <person name="Thuy-Boun P.S."/>
        </authorList>
    </citation>
    <scope>NUCLEOTIDE SEQUENCE [LARGE SCALE GENOMIC DNA]</scope>
    <source>
        <strain evidence="3">F_SG_1</strain>
        <tissue evidence="3">Salivary glands</tissue>
    </source>
</reference>
<evidence type="ECO:0000313" key="3">
    <source>
        <dbReference type="EMBL" id="KAK8786946.1"/>
    </source>
</evidence>
<keyword evidence="2" id="KW-0812">Transmembrane</keyword>
<comment type="caution">
    <text evidence="3">The sequence shown here is derived from an EMBL/GenBank/DDBJ whole genome shotgun (WGS) entry which is preliminary data.</text>
</comment>